<dbReference type="EMBL" id="PZQS01000011">
    <property type="protein sequence ID" value="PVD21557.1"/>
    <property type="molecule type" value="Genomic_DNA"/>
</dbReference>
<accession>A0A2T7NK63</accession>
<keyword evidence="2" id="KW-1185">Reference proteome</keyword>
<dbReference type="AlphaFoldDB" id="A0A2T7NK63"/>
<dbReference type="OrthoDB" id="6159990at2759"/>
<protein>
    <submittedName>
        <fullName evidence="1">Uncharacterized protein</fullName>
    </submittedName>
</protein>
<gene>
    <name evidence="1" type="ORF">C0Q70_17355</name>
</gene>
<evidence type="ECO:0000313" key="1">
    <source>
        <dbReference type="EMBL" id="PVD21557.1"/>
    </source>
</evidence>
<organism evidence="1 2">
    <name type="scientific">Pomacea canaliculata</name>
    <name type="common">Golden apple snail</name>
    <dbReference type="NCBI Taxonomy" id="400727"/>
    <lineage>
        <taxon>Eukaryota</taxon>
        <taxon>Metazoa</taxon>
        <taxon>Spiralia</taxon>
        <taxon>Lophotrochozoa</taxon>
        <taxon>Mollusca</taxon>
        <taxon>Gastropoda</taxon>
        <taxon>Caenogastropoda</taxon>
        <taxon>Architaenioglossa</taxon>
        <taxon>Ampullarioidea</taxon>
        <taxon>Ampullariidae</taxon>
        <taxon>Pomacea</taxon>
    </lineage>
</organism>
<dbReference type="Proteomes" id="UP000245119">
    <property type="component" value="Linkage Group LG11"/>
</dbReference>
<comment type="caution">
    <text evidence="1">The sequence shown here is derived from an EMBL/GenBank/DDBJ whole genome shotgun (WGS) entry which is preliminary data.</text>
</comment>
<reference evidence="1 2" key="1">
    <citation type="submission" date="2018-04" db="EMBL/GenBank/DDBJ databases">
        <title>The genome of golden apple snail Pomacea canaliculata provides insight into stress tolerance and invasive adaptation.</title>
        <authorList>
            <person name="Liu C."/>
            <person name="Liu B."/>
            <person name="Ren Y."/>
            <person name="Zhang Y."/>
            <person name="Wang H."/>
            <person name="Li S."/>
            <person name="Jiang F."/>
            <person name="Yin L."/>
            <person name="Zhang G."/>
            <person name="Qian W."/>
            <person name="Fan W."/>
        </authorList>
    </citation>
    <scope>NUCLEOTIDE SEQUENCE [LARGE SCALE GENOMIC DNA]</scope>
    <source>
        <strain evidence="1">SZHN2017</strain>
        <tissue evidence="1">Muscle</tissue>
    </source>
</reference>
<proteinExistence type="predicted"/>
<sequence length="505" mass="56073">MASFTHTPDTSVNALLTGGLNTASYCATAPHEGVMKTVATAIRGAHTIRQLLSKTERKAEKNLELSIEQRNRTNNPSFPVKNNGPVRRKKLKLLPMVPEREDDIPEISRQIIKVEENSDVDSTSSISCEQGNQQYMVVAMDDLLKPYTVIHPAGSSTNFPGPVSLQRKGNNTSVRKQLQTWTPTGDRQSAEFHCTIEVKQEASSDQEEGTEWTDQLEDGAVKKEALSRLQLLPIPALIIFFCGKGSLSGKRTLIPGSLPTEMMPSKYVVTLKPPPGKDWLSKTKEDEKSLKPSSNCKRTDKHLFLGKYKGQGKRKKLLLAPMVQQSESDFPKISLTIKRLEENPDTDAASSVPSEQAPVSNQQYMIVSMDDLLKPFSKTYPGLSQEPFSLHRNGNNTTASRQHQTWTTTCGQQPTDFHCTSEVKQEVTNDQEEGTKCTEQLVTCTVKKEPETELLSSHCCPHQGKSRSEDFIIVWGRSDAGDYPSLRRVSDGFCARLCNTMPSSS</sequence>
<name>A0A2T7NK63_POMCA</name>
<evidence type="ECO:0000313" key="2">
    <source>
        <dbReference type="Proteomes" id="UP000245119"/>
    </source>
</evidence>